<reference evidence="3" key="1">
    <citation type="submission" date="2022-07" db="EMBL/GenBank/DDBJ databases">
        <title>Phylogenomic reconstructions and comparative analyses of Kickxellomycotina fungi.</title>
        <authorList>
            <person name="Reynolds N.K."/>
            <person name="Stajich J.E."/>
            <person name="Barry K."/>
            <person name="Grigoriev I.V."/>
            <person name="Crous P."/>
            <person name="Smith M.E."/>
        </authorList>
    </citation>
    <scope>NUCLEOTIDE SEQUENCE</scope>
    <source>
        <strain evidence="3">RSA 1196</strain>
    </source>
</reference>
<accession>A0A9W8E9H3</accession>
<feature type="region of interest" description="Disordered" evidence="1">
    <location>
        <begin position="266"/>
        <end position="321"/>
    </location>
</feature>
<feature type="compositionally biased region" description="Polar residues" evidence="1">
    <location>
        <begin position="217"/>
        <end position="226"/>
    </location>
</feature>
<dbReference type="InterPro" id="IPR000608">
    <property type="entry name" value="UBC"/>
</dbReference>
<dbReference type="EMBL" id="JANBPY010000054">
    <property type="protein sequence ID" value="KAJ1969487.1"/>
    <property type="molecule type" value="Genomic_DNA"/>
</dbReference>
<dbReference type="Proteomes" id="UP001150925">
    <property type="component" value="Unassembled WGS sequence"/>
</dbReference>
<name>A0A9W8E9H3_9FUNG</name>
<keyword evidence="4" id="KW-1185">Reference proteome</keyword>
<feature type="domain" description="UBC core" evidence="2">
    <location>
        <begin position="11"/>
        <end position="64"/>
    </location>
</feature>
<dbReference type="SMART" id="SM00212">
    <property type="entry name" value="UBCc"/>
    <property type="match status" value="1"/>
</dbReference>
<feature type="compositionally biased region" description="Low complexity" evidence="1">
    <location>
        <begin position="306"/>
        <end position="318"/>
    </location>
</feature>
<organism evidence="3 4">
    <name type="scientific">Dispira parvispora</name>
    <dbReference type="NCBI Taxonomy" id="1520584"/>
    <lineage>
        <taxon>Eukaryota</taxon>
        <taxon>Fungi</taxon>
        <taxon>Fungi incertae sedis</taxon>
        <taxon>Zoopagomycota</taxon>
        <taxon>Kickxellomycotina</taxon>
        <taxon>Dimargaritomycetes</taxon>
        <taxon>Dimargaritales</taxon>
        <taxon>Dimargaritaceae</taxon>
        <taxon>Dispira</taxon>
    </lineage>
</organism>
<feature type="compositionally biased region" description="Polar residues" evidence="1">
    <location>
        <begin position="151"/>
        <end position="162"/>
    </location>
</feature>
<keyword evidence="3" id="KW-0012">Acyltransferase</keyword>
<dbReference type="SUPFAM" id="SSF54495">
    <property type="entry name" value="UBC-like"/>
    <property type="match status" value="1"/>
</dbReference>
<dbReference type="OrthoDB" id="9978460at2759"/>
<dbReference type="GO" id="GO:0061631">
    <property type="term" value="F:ubiquitin conjugating enzyme activity"/>
    <property type="evidence" value="ECO:0007669"/>
    <property type="project" value="UniProtKB-EC"/>
</dbReference>
<evidence type="ECO:0000313" key="3">
    <source>
        <dbReference type="EMBL" id="KAJ1969487.1"/>
    </source>
</evidence>
<keyword evidence="3" id="KW-0808">Transferase</keyword>
<feature type="compositionally biased region" description="Basic and acidic residues" evidence="1">
    <location>
        <begin position="360"/>
        <end position="372"/>
    </location>
</feature>
<feature type="compositionally biased region" description="Basic and acidic residues" evidence="1">
    <location>
        <begin position="111"/>
        <end position="131"/>
    </location>
</feature>
<feature type="region of interest" description="Disordered" evidence="1">
    <location>
        <begin position="351"/>
        <end position="372"/>
    </location>
</feature>
<protein>
    <submittedName>
        <fullName evidence="3">Ubiquitin-conjugating enzyme E2 T</fullName>
        <ecNumber evidence="3">2.3.2.23</ecNumber>
    </submittedName>
</protein>
<gene>
    <name evidence="3" type="primary">UBE2T</name>
    <name evidence="3" type="ORF">IWQ62_000597</name>
</gene>
<proteinExistence type="predicted"/>
<dbReference type="EC" id="2.3.2.23" evidence="3"/>
<feature type="region of interest" description="Disordered" evidence="1">
    <location>
        <begin position="111"/>
        <end position="164"/>
    </location>
</feature>
<evidence type="ECO:0000313" key="4">
    <source>
        <dbReference type="Proteomes" id="UP001150925"/>
    </source>
</evidence>
<feature type="compositionally biased region" description="Polar residues" evidence="1">
    <location>
        <begin position="268"/>
        <end position="288"/>
    </location>
</feature>
<comment type="caution">
    <text evidence="3">The sequence shown here is derived from an EMBL/GenBank/DDBJ whole genome shotgun (WGS) entry which is preliminary data.</text>
</comment>
<dbReference type="Gene3D" id="3.10.110.10">
    <property type="entry name" value="Ubiquitin Conjugating Enzyme"/>
    <property type="match status" value="2"/>
</dbReference>
<evidence type="ECO:0000256" key="1">
    <source>
        <dbReference type="SAM" id="MobiDB-lite"/>
    </source>
</evidence>
<sequence length="372" mass="40463">MSNQSGPLLRRMKRELERLSHDPLPGIICYPQGDSLVKWTAFVKGPADTPYECGNFELRISIPDRKNMPRFTQDATQEPNPDDPLLADVAAEFLEHHSIFLEKARQWTQRHATERKTERAEAQLAVDEKKPTTSVVDSPPPSTNSPKPIVSPTSKQKSSTGSPLKRNFIAVRKLHDEQPILSPNKNESPSNLISQTPPVGSHPNRRGASRTLKSGKDLSSSISGTSLDKVKGDKKAQPSSPCTASADPVCAKEALGSMKTLGKRAFGSTLSSQQSDSAPIKPSLTNEQTTLTPSPPTPHSILSGLPTQQSTQSCPSSSARCPRTLQRSQSYDYSTLAETVFANIPESVPSSIRGKRRLLKRGDGLAKKDKGK</sequence>
<feature type="compositionally biased region" description="Polar residues" evidence="1">
    <location>
        <begin position="181"/>
        <end position="198"/>
    </location>
</feature>
<dbReference type="Pfam" id="PF00179">
    <property type="entry name" value="UQ_con"/>
    <property type="match status" value="1"/>
</dbReference>
<dbReference type="AlphaFoldDB" id="A0A9W8E9H3"/>
<dbReference type="InterPro" id="IPR016135">
    <property type="entry name" value="UBQ-conjugating_enzyme/RWD"/>
</dbReference>
<evidence type="ECO:0000259" key="2">
    <source>
        <dbReference type="Pfam" id="PF00179"/>
    </source>
</evidence>
<feature type="region of interest" description="Disordered" evidence="1">
    <location>
        <begin position="180"/>
        <end position="246"/>
    </location>
</feature>